<proteinExistence type="predicted"/>
<evidence type="ECO:0000259" key="2">
    <source>
        <dbReference type="Pfam" id="PF09130"/>
    </source>
</evidence>
<evidence type="ECO:0000256" key="1">
    <source>
        <dbReference type="SAM" id="MobiDB-lite"/>
    </source>
</evidence>
<dbReference type="Pfam" id="PF09130">
    <property type="entry name" value="DUF1932"/>
    <property type="match status" value="1"/>
</dbReference>
<evidence type="ECO:0000313" key="3">
    <source>
        <dbReference type="EMBL" id="RAH78106.1"/>
    </source>
</evidence>
<dbReference type="EMBL" id="KZ824831">
    <property type="protein sequence ID" value="RAH78106.1"/>
    <property type="molecule type" value="Genomic_DNA"/>
</dbReference>
<sequence>MPFEAIGILSIGEMGFGIAQLLRAHHYRVLTYAADRSESTQHRAWLADIELRPSLQNLIDESDVLLSIVPPAEALPTAERIIAAASVRHLVRDSPLYILDLNAVSPATARELAQLFRTTARPDDLRFLSGGIIGSPPHFTKHAHHDRKPPNGTPTPETEGQKAAEDGEWKKPALVVSGPDALPDAPLAAVLNMRHVSPEIGTAAALKMCFAALTKGFTALAIESFTTAEGFGVLPELRGLLGEYKPAALGMAERGVVGMPSKAYRWVEEMREIGRTMQEGAGFGPDVYVSLLLVLWARGNRCADSNRFNGVAEVYQAVAADPVLGLEKQKAGELRQRGKTVEDVVGCLQGSLKARKTES</sequence>
<dbReference type="OrthoDB" id="9988102at2759"/>
<name>A0A8T8WQI8_ASPJA</name>
<dbReference type="SUPFAM" id="SSF48179">
    <property type="entry name" value="6-phosphogluconate dehydrogenase C-terminal domain-like"/>
    <property type="match status" value="1"/>
</dbReference>
<protein>
    <submittedName>
        <fullName evidence="3">Phosphogluconate dehydrogenase</fullName>
    </submittedName>
</protein>
<organism evidence="3 4">
    <name type="scientific">Aspergillus japonicus CBS 114.51</name>
    <dbReference type="NCBI Taxonomy" id="1448312"/>
    <lineage>
        <taxon>Eukaryota</taxon>
        <taxon>Fungi</taxon>
        <taxon>Dikarya</taxon>
        <taxon>Ascomycota</taxon>
        <taxon>Pezizomycotina</taxon>
        <taxon>Eurotiomycetes</taxon>
        <taxon>Eurotiomycetidae</taxon>
        <taxon>Eurotiales</taxon>
        <taxon>Aspergillaceae</taxon>
        <taxon>Aspergillus</taxon>
        <taxon>Aspergillus subgen. Circumdati</taxon>
    </lineage>
</organism>
<dbReference type="Proteomes" id="UP000249497">
    <property type="component" value="Unassembled WGS sequence"/>
</dbReference>
<accession>A0A8T8WQI8</accession>
<dbReference type="AlphaFoldDB" id="A0A8T8WQI8"/>
<dbReference type="InterPro" id="IPR015814">
    <property type="entry name" value="Pgluconate_DH_NAD-bd_C"/>
</dbReference>
<feature type="compositionally biased region" description="Basic and acidic residues" evidence="1">
    <location>
        <begin position="159"/>
        <end position="168"/>
    </location>
</feature>
<dbReference type="InterPro" id="IPR013328">
    <property type="entry name" value="6PGD_dom2"/>
</dbReference>
<dbReference type="Gene3D" id="3.40.50.720">
    <property type="entry name" value="NAD(P)-binding Rossmann-like Domain"/>
    <property type="match status" value="1"/>
</dbReference>
<evidence type="ECO:0000313" key="4">
    <source>
        <dbReference type="Proteomes" id="UP000249497"/>
    </source>
</evidence>
<feature type="domain" description="Phosphogluconate dehydrogenase NAD-binding putative C-terminal" evidence="2">
    <location>
        <begin position="228"/>
        <end position="317"/>
    </location>
</feature>
<dbReference type="GeneID" id="37174503"/>
<dbReference type="InterPro" id="IPR036291">
    <property type="entry name" value="NAD(P)-bd_dom_sf"/>
</dbReference>
<dbReference type="SUPFAM" id="SSF51735">
    <property type="entry name" value="NAD(P)-binding Rossmann-fold domains"/>
    <property type="match status" value="1"/>
</dbReference>
<keyword evidence="4" id="KW-1185">Reference proteome</keyword>
<feature type="region of interest" description="Disordered" evidence="1">
    <location>
        <begin position="138"/>
        <end position="168"/>
    </location>
</feature>
<reference evidence="3 4" key="1">
    <citation type="submission" date="2018-02" db="EMBL/GenBank/DDBJ databases">
        <title>The genomes of Aspergillus section Nigri reveals drivers in fungal speciation.</title>
        <authorList>
            <consortium name="DOE Joint Genome Institute"/>
            <person name="Vesth T.C."/>
            <person name="Nybo J."/>
            <person name="Theobald S."/>
            <person name="Brandl J."/>
            <person name="Frisvad J.C."/>
            <person name="Nielsen K.F."/>
            <person name="Lyhne E.K."/>
            <person name="Kogle M.E."/>
            <person name="Kuo A."/>
            <person name="Riley R."/>
            <person name="Clum A."/>
            <person name="Nolan M."/>
            <person name="Lipzen A."/>
            <person name="Salamov A."/>
            <person name="Henrissat B."/>
            <person name="Wiebenga A."/>
            <person name="De vries R.P."/>
            <person name="Grigoriev I.V."/>
            <person name="Mortensen U.H."/>
            <person name="Andersen M.R."/>
            <person name="Baker S.E."/>
        </authorList>
    </citation>
    <scope>NUCLEOTIDE SEQUENCE [LARGE SCALE GENOMIC DNA]</scope>
    <source>
        <strain evidence="3 4">CBS 114.51</strain>
    </source>
</reference>
<dbReference type="InterPro" id="IPR008927">
    <property type="entry name" value="6-PGluconate_DH-like_C_sf"/>
</dbReference>
<dbReference type="RefSeq" id="XP_025524000.1">
    <property type="nucleotide sequence ID" value="XM_025670811.1"/>
</dbReference>
<gene>
    <name evidence="3" type="ORF">BO86DRAFT_382413</name>
</gene>
<dbReference type="Gene3D" id="1.10.1040.10">
    <property type="entry name" value="N-(1-d-carboxylethyl)-l-norvaline Dehydrogenase, domain 2"/>
    <property type="match status" value="1"/>
</dbReference>